<proteinExistence type="predicted"/>
<comment type="caution">
    <text evidence="2">The sequence shown here is derived from an EMBL/GenBank/DDBJ whole genome shotgun (WGS) entry which is preliminary data.</text>
</comment>
<organism evidence="2 3">
    <name type="scientific">Lasiosphaeria miniovina</name>
    <dbReference type="NCBI Taxonomy" id="1954250"/>
    <lineage>
        <taxon>Eukaryota</taxon>
        <taxon>Fungi</taxon>
        <taxon>Dikarya</taxon>
        <taxon>Ascomycota</taxon>
        <taxon>Pezizomycotina</taxon>
        <taxon>Sordariomycetes</taxon>
        <taxon>Sordariomycetidae</taxon>
        <taxon>Sordariales</taxon>
        <taxon>Lasiosphaeriaceae</taxon>
        <taxon>Lasiosphaeria</taxon>
    </lineage>
</organism>
<reference evidence="2" key="1">
    <citation type="submission" date="2023-06" db="EMBL/GenBank/DDBJ databases">
        <title>Genome-scale phylogeny and comparative genomics of the fungal order Sordariales.</title>
        <authorList>
            <consortium name="Lawrence Berkeley National Laboratory"/>
            <person name="Hensen N."/>
            <person name="Bonometti L."/>
            <person name="Westerberg I."/>
            <person name="Brannstrom I.O."/>
            <person name="Guillou S."/>
            <person name="Cros-Aarteil S."/>
            <person name="Calhoun S."/>
            <person name="Haridas S."/>
            <person name="Kuo A."/>
            <person name="Mondo S."/>
            <person name="Pangilinan J."/>
            <person name="Riley R."/>
            <person name="LaButti K."/>
            <person name="Andreopoulos B."/>
            <person name="Lipzen A."/>
            <person name="Chen C."/>
            <person name="Yanf M."/>
            <person name="Daum C."/>
            <person name="Ng V."/>
            <person name="Clum A."/>
            <person name="Steindorff A."/>
            <person name="Ohm R."/>
            <person name="Martin F."/>
            <person name="Silar P."/>
            <person name="Natvig D."/>
            <person name="Lalanne C."/>
            <person name="Gautier V."/>
            <person name="Ament-velasquez S.L."/>
            <person name="Kruys A."/>
            <person name="Hutchinson M.I."/>
            <person name="Powell A.J."/>
            <person name="Barry K."/>
            <person name="Miller A.N."/>
            <person name="Grigoriev I.V."/>
            <person name="Debuchy R."/>
            <person name="Gladieux P."/>
            <person name="Thoren M.H."/>
            <person name="Johannesson H."/>
        </authorList>
    </citation>
    <scope>NUCLEOTIDE SEQUENCE</scope>
    <source>
        <strain evidence="2">SMH2392-1A</strain>
    </source>
</reference>
<dbReference type="Proteomes" id="UP001172101">
    <property type="component" value="Unassembled WGS sequence"/>
</dbReference>
<dbReference type="AlphaFoldDB" id="A0AA40B567"/>
<evidence type="ECO:0000256" key="1">
    <source>
        <dbReference type="SAM" id="MobiDB-lite"/>
    </source>
</evidence>
<keyword evidence="3" id="KW-1185">Reference proteome</keyword>
<evidence type="ECO:0000313" key="3">
    <source>
        <dbReference type="Proteomes" id="UP001172101"/>
    </source>
</evidence>
<feature type="region of interest" description="Disordered" evidence="1">
    <location>
        <begin position="1"/>
        <end position="52"/>
    </location>
</feature>
<name>A0AA40B567_9PEZI</name>
<protein>
    <submittedName>
        <fullName evidence="2">Uncharacterized protein</fullName>
    </submittedName>
</protein>
<feature type="compositionally biased region" description="Basic residues" evidence="1">
    <location>
        <begin position="195"/>
        <end position="204"/>
    </location>
</feature>
<gene>
    <name evidence="2" type="ORF">B0T26DRAFT_146784</name>
</gene>
<accession>A0AA40B567</accession>
<feature type="compositionally biased region" description="Polar residues" evidence="1">
    <location>
        <begin position="368"/>
        <end position="384"/>
    </location>
</feature>
<evidence type="ECO:0000313" key="2">
    <source>
        <dbReference type="EMBL" id="KAK0727839.1"/>
    </source>
</evidence>
<dbReference type="RefSeq" id="XP_060300694.1">
    <property type="nucleotide sequence ID" value="XM_060433439.1"/>
</dbReference>
<sequence length="413" mass="45638">MSDTPHRTLPVGQATSELGPSQLPPPNPMSQTSSRESSKPPSRDSSLSRDPVSMSNAVTISRAFDLTLPTIPIKKNSDDPVASSKKSSFGTQLPWFWLHRPAAIYVNMAEKILENSIVKRQIIANCLAPLDPMIVLRHEADVVNAGDQQLLNPVNFTFKALHAAVPELFMQSEFTATSNDEPGDDNDTDAQTTKSSKKQKKKDKPRPDIVWKAHNQVFAVLEYKNINAIDPKEFQTAALDLGPDSDKEALIKDKKKEVQEFSNSLTLFTGKSLQIMRQLSKYARHKDFSPFAAILTYEHLFLADYSSYQDGDYIHGTLLIRKNDDGKLLRKALLGWLAHAYDKTFELDPKTSEVLITPRIPPPPTLPSKTSTVELRSGPAQTAASLREPSGSGSDNTKKNTSARDAKSRGGKT</sequence>
<feature type="compositionally biased region" description="Low complexity" evidence="1">
    <location>
        <begin position="43"/>
        <end position="52"/>
    </location>
</feature>
<dbReference type="EMBL" id="JAUIRO010000002">
    <property type="protein sequence ID" value="KAK0727839.1"/>
    <property type="molecule type" value="Genomic_DNA"/>
</dbReference>
<feature type="region of interest" description="Disordered" evidence="1">
    <location>
        <begin position="176"/>
        <end position="206"/>
    </location>
</feature>
<feature type="compositionally biased region" description="Basic and acidic residues" evidence="1">
    <location>
        <begin position="396"/>
        <end position="413"/>
    </location>
</feature>
<feature type="region of interest" description="Disordered" evidence="1">
    <location>
        <begin position="355"/>
        <end position="413"/>
    </location>
</feature>
<dbReference type="GeneID" id="85316710"/>